<gene>
    <name evidence="2" type="ordered locus">MTBMA_c04150</name>
</gene>
<reference evidence="2 3" key="2">
    <citation type="journal article" date="2010" name="J. Bacteriol.">
        <title>Complete genome sequence of Methanothermobacter marburgensis, a methanoarchaeon model organism.</title>
        <authorList>
            <person name="Liesegang H."/>
            <person name="Kaster A.K."/>
            <person name="Wiezer A."/>
            <person name="Goenrich M."/>
            <person name="Wollherr A."/>
            <person name="Seedorf H."/>
            <person name="Gottschalk G."/>
            <person name="Thauer R.K."/>
        </authorList>
    </citation>
    <scope>NUCLEOTIDE SEQUENCE [LARGE SCALE GENOMIC DNA]</scope>
    <source>
        <strain evidence="3">ATCC BAA-927 / DSM 2133 / JCM 14651 / NBRC 100331 / OCM 82 / Marburg</strain>
    </source>
</reference>
<dbReference type="OrthoDB" id="11410at2157"/>
<dbReference type="PaxDb" id="79929-MTBMA_c04150"/>
<dbReference type="EMBL" id="CP001710">
    <property type="protein sequence ID" value="ADL58016.1"/>
    <property type="molecule type" value="Genomic_DNA"/>
</dbReference>
<evidence type="ECO:0000313" key="3">
    <source>
        <dbReference type="Proteomes" id="UP000000345"/>
    </source>
</evidence>
<dbReference type="Proteomes" id="UP000000345">
    <property type="component" value="Chromosome"/>
</dbReference>
<evidence type="ECO:0000259" key="1">
    <source>
        <dbReference type="Pfam" id="PF08350"/>
    </source>
</evidence>
<dbReference type="InterPro" id="IPR036390">
    <property type="entry name" value="WH_DNA-bd_sf"/>
</dbReference>
<sequence>MELNSDFNLLSGFSDDIHDLLAEIRFIAGSRVRSGVILNLMDGEKRVSEIRDIIRTSNSATTHALMELEERRLVERSSDTCRLTSKGKLMGITLSKFMNSMDAVRLHREFWNKHSIGSIPARFLMDINVFRDAYIVEATPDDLQRPYTTYLEMLDNATRLRAMLSSCLPRHTESIAGFVETGGRVELILTPNTYHVFLGESGLMNLHELMDSDLLRIGVLPENQEISYLISDTFFSMSLFKRDGFDSSKTEILLGHGDEILQWGNSLFDYHWSLSSVLDSESLGSVRETPLPLEE</sequence>
<protein>
    <submittedName>
        <fullName evidence="2">Transcriptional regulator</fullName>
    </submittedName>
</protein>
<name>D9PUW9_METTM</name>
<feature type="domain" description="Methanogenesis regulatory protein FilR1 middle" evidence="1">
    <location>
        <begin position="144"/>
        <end position="273"/>
    </location>
</feature>
<dbReference type="InterPro" id="IPR036388">
    <property type="entry name" value="WH-like_DNA-bd_sf"/>
</dbReference>
<proteinExistence type="predicted"/>
<dbReference type="Gene3D" id="1.10.10.10">
    <property type="entry name" value="Winged helix-like DNA-binding domain superfamily/Winged helix DNA-binding domain"/>
    <property type="match status" value="1"/>
</dbReference>
<organism evidence="2 3">
    <name type="scientific">Methanothermobacter marburgensis (strain ATCC BAA-927 / DSM 2133 / JCM 14651 / NBRC 100331 / OCM 82 / Marburg)</name>
    <name type="common">Methanobacterium thermoautotrophicum</name>
    <dbReference type="NCBI Taxonomy" id="79929"/>
    <lineage>
        <taxon>Archaea</taxon>
        <taxon>Methanobacteriati</taxon>
        <taxon>Methanobacteriota</taxon>
        <taxon>Methanomada group</taxon>
        <taxon>Methanobacteria</taxon>
        <taxon>Methanobacteriales</taxon>
        <taxon>Methanobacteriaceae</taxon>
        <taxon>Methanothermobacter</taxon>
    </lineage>
</organism>
<dbReference type="InterPro" id="IPR016490">
    <property type="entry name" value="Tscrpt_reg_HTH_AF0396-typ3"/>
</dbReference>
<dbReference type="KEGG" id="mmg:MTBMA_c04150"/>
<dbReference type="AlphaFoldDB" id="D9PUW9"/>
<keyword evidence="3" id="KW-1185">Reference proteome</keyword>
<dbReference type="Pfam" id="PF08350">
    <property type="entry name" value="FilR1_middle"/>
    <property type="match status" value="1"/>
</dbReference>
<dbReference type="SUPFAM" id="SSF46785">
    <property type="entry name" value="Winged helix' DNA-binding domain"/>
    <property type="match status" value="1"/>
</dbReference>
<dbReference type="GeneID" id="77399195"/>
<dbReference type="GeneID" id="9704121"/>
<reference key="1">
    <citation type="submission" date="2009-08" db="EMBL/GenBank/DDBJ databases">
        <title>The genome sequence of Methanothermobacter marburgensis.</title>
        <authorList>
            <person name="Kaster A."/>
            <person name="Seedorf H."/>
            <person name="Goenrich M."/>
            <person name="Wiezer A."/>
            <person name="Liesegang H."/>
            <person name="Thauer R."/>
            <person name="Gottschalk G."/>
        </authorList>
    </citation>
    <scope>NUCLEOTIDE SEQUENCE</scope>
    <source>
        <strain>Marburg</strain>
    </source>
</reference>
<dbReference type="PIRSF" id="PIRSF006692">
    <property type="entry name" value="TF_HTH_AF0396_prd"/>
    <property type="match status" value="1"/>
</dbReference>
<dbReference type="STRING" id="79929.MTBMA_c04150"/>
<dbReference type="RefSeq" id="WP_013295242.1">
    <property type="nucleotide sequence ID" value="NC_014408.1"/>
</dbReference>
<accession>D9PUW9</accession>
<dbReference type="HOGENOM" id="CLU_062767_0_0_2"/>
<dbReference type="InterPro" id="IPR013561">
    <property type="entry name" value="FilR1_middle_dom"/>
</dbReference>
<evidence type="ECO:0000313" key="2">
    <source>
        <dbReference type="EMBL" id="ADL58016.1"/>
    </source>
</evidence>